<dbReference type="EMBL" id="VTEV01000008">
    <property type="protein sequence ID" value="TYS64513.1"/>
    <property type="molecule type" value="Genomic_DNA"/>
</dbReference>
<comment type="function">
    <text evidence="13 14">Fluoride-specific ion channel. Important for reducing fluoride concentration in the cell, thus reducing its toxicity.</text>
</comment>
<gene>
    <name evidence="14 15" type="primary">crcB</name>
    <name evidence="14" type="synonym">fluC</name>
    <name evidence="15" type="ORF">FZC76_18300</name>
</gene>
<evidence type="ECO:0000313" key="15">
    <source>
        <dbReference type="EMBL" id="TYS64513.1"/>
    </source>
</evidence>
<evidence type="ECO:0000256" key="4">
    <source>
        <dbReference type="ARBA" id="ARBA00022692"/>
    </source>
</evidence>
<dbReference type="RefSeq" id="WP_148989618.1">
    <property type="nucleotide sequence ID" value="NZ_VTEV01000008.1"/>
</dbReference>
<evidence type="ECO:0000256" key="7">
    <source>
        <dbReference type="ARBA" id="ARBA00023053"/>
    </source>
</evidence>
<evidence type="ECO:0000256" key="1">
    <source>
        <dbReference type="ARBA" id="ARBA00004651"/>
    </source>
</evidence>
<dbReference type="GO" id="GO:0005886">
    <property type="term" value="C:plasma membrane"/>
    <property type="evidence" value="ECO:0007669"/>
    <property type="project" value="UniProtKB-SubCell"/>
</dbReference>
<keyword evidence="9 14" id="KW-0472">Membrane</keyword>
<keyword evidence="7 14" id="KW-0915">Sodium</keyword>
<proteinExistence type="inferred from homology"/>
<comment type="caution">
    <text evidence="15">The sequence shown here is derived from an EMBL/GenBank/DDBJ whole genome shotgun (WGS) entry which is preliminary data.</text>
</comment>
<dbReference type="Pfam" id="PF02537">
    <property type="entry name" value="CRCB"/>
    <property type="match status" value="1"/>
</dbReference>
<evidence type="ECO:0000256" key="2">
    <source>
        <dbReference type="ARBA" id="ARBA00022448"/>
    </source>
</evidence>
<name>A0A5D4SML5_9BACI</name>
<reference evidence="15 16" key="1">
    <citation type="submission" date="2019-08" db="EMBL/GenBank/DDBJ databases">
        <title>Bacillus genomes from the desert of Cuatro Cienegas, Coahuila.</title>
        <authorList>
            <person name="Olmedo-Alvarez G."/>
        </authorList>
    </citation>
    <scope>NUCLEOTIDE SEQUENCE [LARGE SCALE GENOMIC DNA]</scope>
    <source>
        <strain evidence="15 16">CH28_1T</strain>
    </source>
</reference>
<evidence type="ECO:0000256" key="14">
    <source>
        <dbReference type="HAMAP-Rule" id="MF_00454"/>
    </source>
</evidence>
<evidence type="ECO:0000256" key="5">
    <source>
        <dbReference type="ARBA" id="ARBA00022723"/>
    </source>
</evidence>
<dbReference type="HAMAP" id="MF_00454">
    <property type="entry name" value="FluC"/>
    <property type="match status" value="1"/>
</dbReference>
<keyword evidence="2 14" id="KW-0813">Transport</keyword>
<dbReference type="PANTHER" id="PTHR28259:SF16">
    <property type="entry name" value="FLUORIDE-SPECIFIC ION CHANNEL FLUC 2"/>
    <property type="match status" value="1"/>
</dbReference>
<dbReference type="InterPro" id="IPR003691">
    <property type="entry name" value="FluC"/>
</dbReference>
<protein>
    <recommendedName>
        <fullName evidence="14">Fluoride-specific ion channel FluC</fullName>
    </recommendedName>
</protein>
<comment type="similarity">
    <text evidence="11 14">Belongs to the fluoride channel Fluc/FEX (TC 1.A.43) family.</text>
</comment>
<dbReference type="Proteomes" id="UP000322524">
    <property type="component" value="Unassembled WGS sequence"/>
</dbReference>
<feature type="transmembrane region" description="Helical" evidence="14">
    <location>
        <begin position="6"/>
        <end position="27"/>
    </location>
</feature>
<accession>A0A5D4SML5</accession>
<dbReference type="GO" id="GO:0046872">
    <property type="term" value="F:metal ion binding"/>
    <property type="evidence" value="ECO:0007669"/>
    <property type="project" value="UniProtKB-KW"/>
</dbReference>
<dbReference type="PANTHER" id="PTHR28259">
    <property type="entry name" value="FLUORIDE EXPORT PROTEIN 1-RELATED"/>
    <property type="match status" value="1"/>
</dbReference>
<evidence type="ECO:0000256" key="13">
    <source>
        <dbReference type="ARBA" id="ARBA00049940"/>
    </source>
</evidence>
<evidence type="ECO:0000256" key="6">
    <source>
        <dbReference type="ARBA" id="ARBA00022989"/>
    </source>
</evidence>
<feature type="binding site" evidence="14">
    <location>
        <position position="82"/>
    </location>
    <ligand>
        <name>Na(+)</name>
        <dbReference type="ChEBI" id="CHEBI:29101"/>
        <note>structural</note>
    </ligand>
</feature>
<keyword evidence="8 14" id="KW-0406">Ion transport</keyword>
<dbReference type="AlphaFoldDB" id="A0A5D4SML5"/>
<feature type="transmembrane region" description="Helical" evidence="14">
    <location>
        <begin position="68"/>
        <end position="92"/>
    </location>
</feature>
<dbReference type="NCBIfam" id="TIGR00494">
    <property type="entry name" value="crcB"/>
    <property type="match status" value="1"/>
</dbReference>
<feature type="transmembrane region" description="Helical" evidence="14">
    <location>
        <begin position="39"/>
        <end position="56"/>
    </location>
</feature>
<feature type="transmembrane region" description="Helical" evidence="14">
    <location>
        <begin position="104"/>
        <end position="124"/>
    </location>
</feature>
<keyword evidence="6 14" id="KW-1133">Transmembrane helix</keyword>
<comment type="subcellular location">
    <subcellularLocation>
        <location evidence="1 14">Cell membrane</location>
        <topology evidence="1 14">Multi-pass membrane protein</topology>
    </subcellularLocation>
</comment>
<comment type="catalytic activity">
    <reaction evidence="12">
        <text>fluoride(in) = fluoride(out)</text>
        <dbReference type="Rhea" id="RHEA:76159"/>
        <dbReference type="ChEBI" id="CHEBI:17051"/>
    </reaction>
    <physiologicalReaction direction="left-to-right" evidence="12">
        <dbReference type="Rhea" id="RHEA:76160"/>
    </physiologicalReaction>
</comment>
<keyword evidence="10 14" id="KW-0407">Ion channel</keyword>
<evidence type="ECO:0000256" key="9">
    <source>
        <dbReference type="ARBA" id="ARBA00023136"/>
    </source>
</evidence>
<organism evidence="15 16">
    <name type="scientific">Sutcliffiella horikoshii</name>
    <dbReference type="NCBI Taxonomy" id="79883"/>
    <lineage>
        <taxon>Bacteria</taxon>
        <taxon>Bacillati</taxon>
        <taxon>Bacillota</taxon>
        <taxon>Bacilli</taxon>
        <taxon>Bacillales</taxon>
        <taxon>Bacillaceae</taxon>
        <taxon>Sutcliffiella</taxon>
    </lineage>
</organism>
<dbReference type="GO" id="GO:0140114">
    <property type="term" value="P:cellular detoxification of fluoride"/>
    <property type="evidence" value="ECO:0007669"/>
    <property type="project" value="UniProtKB-UniRule"/>
</dbReference>
<keyword evidence="4 14" id="KW-0812">Transmembrane</keyword>
<evidence type="ECO:0000256" key="11">
    <source>
        <dbReference type="ARBA" id="ARBA00035120"/>
    </source>
</evidence>
<sequence length="127" mass="13606">MSQTALNFLLAVGGGAGAMLRFLLGLALMKKFPSPRIPIAMLIVNILGSFGLGLLTGNLDSKNLSNDALFVVLGFGFFGAFTTFSTFSVEAVQLVMDKKYQNALVYLSFSIFGSITGFLFGHLIKIL</sequence>
<evidence type="ECO:0000256" key="12">
    <source>
        <dbReference type="ARBA" id="ARBA00035585"/>
    </source>
</evidence>
<dbReference type="GO" id="GO:0062054">
    <property type="term" value="F:fluoride channel activity"/>
    <property type="evidence" value="ECO:0007669"/>
    <property type="project" value="UniProtKB-UniRule"/>
</dbReference>
<evidence type="ECO:0000256" key="10">
    <source>
        <dbReference type="ARBA" id="ARBA00023303"/>
    </source>
</evidence>
<comment type="activity regulation">
    <text evidence="14">Na(+) is not transported, but it plays an essential structural role and its presence is essential for fluoride channel function.</text>
</comment>
<dbReference type="OrthoDB" id="9815830at2"/>
<keyword evidence="3 14" id="KW-1003">Cell membrane</keyword>
<evidence type="ECO:0000256" key="3">
    <source>
        <dbReference type="ARBA" id="ARBA00022475"/>
    </source>
</evidence>
<evidence type="ECO:0000256" key="8">
    <source>
        <dbReference type="ARBA" id="ARBA00023065"/>
    </source>
</evidence>
<keyword evidence="5 14" id="KW-0479">Metal-binding</keyword>
<evidence type="ECO:0000313" key="16">
    <source>
        <dbReference type="Proteomes" id="UP000322524"/>
    </source>
</evidence>
<feature type="binding site" evidence="14">
    <location>
        <position position="79"/>
    </location>
    <ligand>
        <name>Na(+)</name>
        <dbReference type="ChEBI" id="CHEBI:29101"/>
        <note>structural</note>
    </ligand>
</feature>